<dbReference type="InterPro" id="IPR005321">
    <property type="entry name" value="Peptidase_S58_DmpA"/>
</dbReference>
<accession>A0A4R2QE73</accession>
<feature type="region of interest" description="Disordered" evidence="2">
    <location>
        <begin position="1"/>
        <end position="21"/>
    </location>
</feature>
<dbReference type="RefSeq" id="WP_243659175.1">
    <property type="nucleotide sequence ID" value="NZ_SLXQ01000013.1"/>
</dbReference>
<name>A0A4R2QE73_9PSEU</name>
<comment type="similarity">
    <text evidence="1">Belongs to the peptidase S58 family.</text>
</comment>
<dbReference type="PANTHER" id="PTHR36512:SF3">
    <property type="entry name" value="BLR5678 PROTEIN"/>
    <property type="match status" value="1"/>
</dbReference>
<dbReference type="Gene3D" id="3.60.70.12">
    <property type="entry name" value="L-amino peptidase D-ALA esterase/amidase"/>
    <property type="match status" value="1"/>
</dbReference>
<dbReference type="EMBL" id="SLXQ01000013">
    <property type="protein sequence ID" value="TCP46754.1"/>
    <property type="molecule type" value="Genomic_DNA"/>
</dbReference>
<gene>
    <name evidence="3" type="ORF">EV191_11330</name>
</gene>
<dbReference type="PANTHER" id="PTHR36512">
    <property type="entry name" value="D-AMINOPEPTIDASE"/>
    <property type="match status" value="1"/>
</dbReference>
<dbReference type="SUPFAM" id="SSF56266">
    <property type="entry name" value="DmpA/ArgJ-like"/>
    <property type="match status" value="1"/>
</dbReference>
<dbReference type="CDD" id="cd02252">
    <property type="entry name" value="nylC_like"/>
    <property type="match status" value="1"/>
</dbReference>
<reference evidence="3 4" key="1">
    <citation type="submission" date="2019-03" db="EMBL/GenBank/DDBJ databases">
        <title>Genomic Encyclopedia of Type Strains, Phase IV (KMG-IV): sequencing the most valuable type-strain genomes for metagenomic binning, comparative biology and taxonomic classification.</title>
        <authorList>
            <person name="Goeker M."/>
        </authorList>
    </citation>
    <scope>NUCLEOTIDE SEQUENCE [LARGE SCALE GENOMIC DNA]</scope>
    <source>
        <strain evidence="3 4">DSM 45765</strain>
    </source>
</reference>
<evidence type="ECO:0000313" key="3">
    <source>
        <dbReference type="EMBL" id="TCP46754.1"/>
    </source>
</evidence>
<dbReference type="Proteomes" id="UP000294911">
    <property type="component" value="Unassembled WGS sequence"/>
</dbReference>
<dbReference type="AlphaFoldDB" id="A0A4R2QE73"/>
<keyword evidence="3" id="KW-0031">Aminopeptidase</keyword>
<protein>
    <submittedName>
        <fullName evidence="3">L-aminopeptidase/D-esterase-like protein</fullName>
    </submittedName>
</protein>
<evidence type="ECO:0000313" key="4">
    <source>
        <dbReference type="Proteomes" id="UP000294911"/>
    </source>
</evidence>
<comment type="caution">
    <text evidence="3">The sequence shown here is derived from an EMBL/GenBank/DDBJ whole genome shotgun (WGS) entry which is preliminary data.</text>
</comment>
<evidence type="ECO:0000256" key="2">
    <source>
        <dbReference type="SAM" id="MobiDB-lite"/>
    </source>
</evidence>
<evidence type="ECO:0000256" key="1">
    <source>
        <dbReference type="ARBA" id="ARBA00007068"/>
    </source>
</evidence>
<sequence>MTADRMTTGRPAQPGPGNAITDVPGIRVGHYERLGDGWASGTTVVLAGDGTVGAVDSRGGAPGTRETDLLVPENLVRQVHAVCLSGGSAYGLAAADGVLRWLAERSVGLPVGQQPHEVVPIVPAAVLFDLPVGDWGNRPDADFGYAACAAAGDGPVAEGCVGAGAGARVGSLKGGLGTASVRVDEFTVGALAAVNAAGEAVDLSTGRPYAADAELAGEFGVAKWPAAPAQGLPNGGTELNTTIGVLAVDARLDKAECRRLAVAAQDGLARAVRPAHTMFDGDTVFALATGRQPLTDDERAADPRFGGPGRAARLDRLCTAAAEVFARAMVHGVLAAHGVAGLPAYREVWPAVDAL</sequence>
<organism evidence="3 4">
    <name type="scientific">Tamaricihabitans halophyticus</name>
    <dbReference type="NCBI Taxonomy" id="1262583"/>
    <lineage>
        <taxon>Bacteria</taxon>
        <taxon>Bacillati</taxon>
        <taxon>Actinomycetota</taxon>
        <taxon>Actinomycetes</taxon>
        <taxon>Pseudonocardiales</taxon>
        <taxon>Pseudonocardiaceae</taxon>
        <taxon>Tamaricihabitans</taxon>
    </lineage>
</organism>
<proteinExistence type="inferred from homology"/>
<dbReference type="Pfam" id="PF03576">
    <property type="entry name" value="Peptidase_S58"/>
    <property type="match status" value="1"/>
</dbReference>
<keyword evidence="3" id="KW-0378">Hydrolase</keyword>
<keyword evidence="3" id="KW-0645">Protease</keyword>
<dbReference type="GO" id="GO:0004177">
    <property type="term" value="F:aminopeptidase activity"/>
    <property type="evidence" value="ECO:0007669"/>
    <property type="project" value="UniProtKB-KW"/>
</dbReference>
<keyword evidence="4" id="KW-1185">Reference proteome</keyword>
<dbReference type="InterPro" id="IPR016117">
    <property type="entry name" value="ArgJ-like_dom_sf"/>
</dbReference>